<comment type="caution">
    <text evidence="3">The sequence shown here is derived from an EMBL/GenBank/DDBJ whole genome shotgun (WGS) entry which is preliminary data.</text>
</comment>
<dbReference type="NCBIfam" id="NF007113">
    <property type="entry name" value="PRK09562.1"/>
    <property type="match status" value="1"/>
</dbReference>
<feature type="domain" description="NTP pyrophosphohydrolase MazG-like" evidence="2">
    <location>
        <begin position="390"/>
        <end position="447"/>
    </location>
</feature>
<dbReference type="CDD" id="cd11528">
    <property type="entry name" value="NTP-PPase_MazG_Nterm"/>
    <property type="match status" value="1"/>
</dbReference>
<keyword evidence="4" id="KW-1185">Reference proteome</keyword>
<evidence type="ECO:0000259" key="2">
    <source>
        <dbReference type="Pfam" id="PF03819"/>
    </source>
</evidence>
<dbReference type="InterPro" id="IPR011551">
    <property type="entry name" value="NTP_PyrPHydrolase_MazG"/>
</dbReference>
<dbReference type="InterPro" id="IPR024180">
    <property type="entry name" value="Tetrapyrrole_Mease/MazG_pred"/>
</dbReference>
<dbReference type="RefSeq" id="WP_268042281.1">
    <property type="nucleotide sequence ID" value="NZ_JAPQER010000009.1"/>
</dbReference>
<dbReference type="Proteomes" id="UP001078443">
    <property type="component" value="Unassembled WGS sequence"/>
</dbReference>
<dbReference type="CDD" id="cd11529">
    <property type="entry name" value="NTP-PPase_MazG_Cterm"/>
    <property type="match status" value="1"/>
</dbReference>
<proteinExistence type="predicted"/>
<dbReference type="Pfam" id="PF03819">
    <property type="entry name" value="MazG"/>
    <property type="match status" value="2"/>
</dbReference>
<feature type="domain" description="Tetrapyrrole methylase" evidence="1">
    <location>
        <begin position="2"/>
        <end position="186"/>
    </location>
</feature>
<dbReference type="PANTHER" id="PTHR30522:SF0">
    <property type="entry name" value="NUCLEOSIDE TRIPHOSPHATE PYROPHOSPHOHYDROLASE"/>
    <property type="match status" value="1"/>
</dbReference>
<protein>
    <submittedName>
        <fullName evidence="3">Nucleoside triphosphate pyrophosphohydrolase</fullName>
        <ecNumber evidence="3">3.6.1.9</ecNumber>
    </submittedName>
</protein>
<name>A0ABT4D3A0_9CLOT</name>
<dbReference type="InterPro" id="IPR004518">
    <property type="entry name" value="MazG-like_dom"/>
</dbReference>
<reference evidence="3" key="1">
    <citation type="submission" date="2022-12" db="EMBL/GenBank/DDBJ databases">
        <authorList>
            <person name="Wang J."/>
        </authorList>
    </citation>
    <scope>NUCLEOTIDE SEQUENCE</scope>
    <source>
        <strain evidence="3">HY-45-18</strain>
    </source>
</reference>
<dbReference type="PIRSF" id="PIRSF002845">
    <property type="entry name" value="Ttrprl_mtas_MazG"/>
    <property type="match status" value="1"/>
</dbReference>
<dbReference type="Gene3D" id="1.10.287.1080">
    <property type="entry name" value="MazG-like"/>
    <property type="match status" value="2"/>
</dbReference>
<dbReference type="InterPro" id="IPR000878">
    <property type="entry name" value="4pyrrol_Mease"/>
</dbReference>
<keyword evidence="3" id="KW-0378">Hydrolase</keyword>
<organism evidence="3 4">
    <name type="scientific">Clostridium aestuarii</name>
    <dbReference type="NCBI Taxonomy" id="338193"/>
    <lineage>
        <taxon>Bacteria</taxon>
        <taxon>Bacillati</taxon>
        <taxon>Bacillota</taxon>
        <taxon>Clostridia</taxon>
        <taxon>Eubacteriales</taxon>
        <taxon>Clostridiaceae</taxon>
        <taxon>Clostridium</taxon>
    </lineage>
</organism>
<dbReference type="Pfam" id="PF00590">
    <property type="entry name" value="TP_methylase"/>
    <property type="match status" value="1"/>
</dbReference>
<gene>
    <name evidence="3" type="primary">mazG</name>
    <name evidence="3" type="ORF">OW763_15385</name>
</gene>
<dbReference type="GO" id="GO:0047429">
    <property type="term" value="F:nucleoside triphosphate diphosphatase activity"/>
    <property type="evidence" value="ECO:0007669"/>
    <property type="project" value="UniProtKB-EC"/>
</dbReference>
<dbReference type="InterPro" id="IPR048011">
    <property type="entry name" value="NTP-PPase_MazG-like_C"/>
</dbReference>
<dbReference type="NCBIfam" id="TIGR00444">
    <property type="entry name" value="mazG"/>
    <property type="match status" value="1"/>
</dbReference>
<evidence type="ECO:0000313" key="3">
    <source>
        <dbReference type="EMBL" id="MCY6485711.1"/>
    </source>
</evidence>
<dbReference type="EC" id="3.6.1.9" evidence="3"/>
<dbReference type="EMBL" id="JAPQER010000009">
    <property type="protein sequence ID" value="MCY6485711.1"/>
    <property type="molecule type" value="Genomic_DNA"/>
</dbReference>
<dbReference type="PANTHER" id="PTHR30522">
    <property type="entry name" value="NUCLEOSIDE TRIPHOSPHATE PYROPHOSPHOHYDROLASE"/>
    <property type="match status" value="1"/>
</dbReference>
<dbReference type="Gene3D" id="3.40.1010.10">
    <property type="entry name" value="Cobalt-precorrin-4 Transmethylase, Domain 1"/>
    <property type="match status" value="1"/>
</dbReference>
<dbReference type="InterPro" id="IPR035013">
    <property type="entry name" value="YabN_N"/>
</dbReference>
<accession>A0ABT4D3A0</accession>
<dbReference type="InterPro" id="IPR035996">
    <property type="entry name" value="4pyrrol_Methylase_sf"/>
</dbReference>
<dbReference type="InterPro" id="IPR048015">
    <property type="entry name" value="NTP-PPase_MazG-like_N"/>
</dbReference>
<dbReference type="SUPFAM" id="SSF101386">
    <property type="entry name" value="all-alpha NTP pyrophosphatases"/>
    <property type="match status" value="2"/>
</dbReference>
<dbReference type="CDD" id="cd11723">
    <property type="entry name" value="YabN_N_like"/>
    <property type="match status" value="1"/>
</dbReference>
<evidence type="ECO:0000259" key="1">
    <source>
        <dbReference type="Pfam" id="PF00590"/>
    </source>
</evidence>
<evidence type="ECO:0000313" key="4">
    <source>
        <dbReference type="Proteomes" id="UP001078443"/>
    </source>
</evidence>
<sequence>MIRVIGLGPGSKQALTLGAVDLLKNSENIYFRTENYPNVEYLKSLGVKFKSYDYLYQRLNNLDEISENIAKDLVDKHSEFKEIIYVVPGHPLEGDKTVKILIDSCKEKNIDIEILPTISFIDTLVKNLKIDVSYGIKIIDSFDVKDSMLDKKIETIIVGLYNKDIISVIKTKLCGYYNDNTDIYFIKISDEKKLEKVKSSIGEIDKQQDDKYISVIYIPRCVDTINDFQDLLDIMNTLRSENGCPWDREQTHKSLKRCLIEECYEVLEAIDEMNYDKITEELGDVLLQVVFHAQIGKEENHFNINDVIKRICNKLIERHPHVFAKMNVSNAKEVLVNWDKIKKKEKGFKTYTDELKHVAKNLPALIRADKVQNKAAKVGFDWDDVMPAINKVLEEADEVKEVYKSQNKEKIIEEVGDLIFSTVNIARLLDIDPEHALNYTIDKFIRRFQYIERKGSEKGKNLKQMSLKEMDELWEKSKLQ</sequence>
<dbReference type="InterPro" id="IPR014777">
    <property type="entry name" value="4pyrrole_Mease_sub1"/>
</dbReference>
<feature type="domain" description="NTP pyrophosphohydrolase MazG-like" evidence="2">
    <location>
        <begin position="250"/>
        <end position="323"/>
    </location>
</feature>
<dbReference type="SUPFAM" id="SSF53790">
    <property type="entry name" value="Tetrapyrrole methylase"/>
    <property type="match status" value="1"/>
</dbReference>